<dbReference type="AlphaFoldDB" id="A0A3M7L4A5"/>
<dbReference type="EMBL" id="QOKY01000133">
    <property type="protein sequence ID" value="RMZ56924.1"/>
    <property type="molecule type" value="Genomic_DNA"/>
</dbReference>
<evidence type="ECO:0008006" key="3">
    <source>
        <dbReference type="Google" id="ProtNLM"/>
    </source>
</evidence>
<sequence length="390" mass="41478">MLGSGLTWAEMLDAAGPLTAANASFPMRGSARMHLALCPRCAGCSHALRRLDGKVKFGGGEVEPGPEGISQAYTMAATQIGQTRADVAKLHCVPLDRSGTWSPWGCDDAYSSGSPGQLVALGQLSKACATQDMLPRVWTEEVTSILPGSGYVVQGHKAVMTPVARGVSLLSLVTSRGPAAQQEWARIPSDQVIKAATLDLLTGQCDRHAGNVFVDERGRLALIDNDQMLGVWWQGTGCAASSMFLPGTQKFAKHERAVDDWGPEAPATEGAPGPYPLNPLLAFDYRCHLAPGRQGLGTDFPGPLAACMRRLAAPQGAAWAEALGFSAPTAHQLAARAGDLLRHGFEWVLEQSRQASIPHMRYPVPPPLLRRGRWGSVPVCAAALRGIDFF</sequence>
<evidence type="ECO:0000313" key="1">
    <source>
        <dbReference type="EMBL" id="RMZ56924.1"/>
    </source>
</evidence>
<protein>
    <recommendedName>
        <fullName evidence="3">PI3K/PI4K catalytic domain-containing protein</fullName>
    </recommendedName>
</protein>
<organism evidence="1 2">
    <name type="scientific">Auxenochlorella protothecoides</name>
    <name type="common">Green microalga</name>
    <name type="synonym">Chlorella protothecoides</name>
    <dbReference type="NCBI Taxonomy" id="3075"/>
    <lineage>
        <taxon>Eukaryota</taxon>
        <taxon>Viridiplantae</taxon>
        <taxon>Chlorophyta</taxon>
        <taxon>core chlorophytes</taxon>
        <taxon>Trebouxiophyceae</taxon>
        <taxon>Chlorellales</taxon>
        <taxon>Chlorellaceae</taxon>
        <taxon>Auxenochlorella</taxon>
    </lineage>
</organism>
<comment type="caution">
    <text evidence="1">The sequence shown here is derived from an EMBL/GenBank/DDBJ whole genome shotgun (WGS) entry which is preliminary data.</text>
</comment>
<name>A0A3M7L4A5_AUXPR</name>
<reference evidence="2" key="1">
    <citation type="journal article" date="2018" name="Algal Res.">
        <title>Characterization of plant carbon substrate utilization by Auxenochlorella protothecoides.</title>
        <authorList>
            <person name="Vogler B.W."/>
            <person name="Starkenburg S.R."/>
            <person name="Sudasinghe N."/>
            <person name="Schambach J.Y."/>
            <person name="Rollin J.A."/>
            <person name="Pattathil S."/>
            <person name="Barry A.N."/>
        </authorList>
    </citation>
    <scope>NUCLEOTIDE SEQUENCE [LARGE SCALE GENOMIC DNA]</scope>
    <source>
        <strain evidence="2">UTEX 25</strain>
    </source>
</reference>
<accession>A0A3M7L4A5</accession>
<dbReference type="Proteomes" id="UP000279271">
    <property type="component" value="Unassembled WGS sequence"/>
</dbReference>
<gene>
    <name evidence="1" type="ORF">APUTEX25_004986</name>
</gene>
<evidence type="ECO:0000313" key="2">
    <source>
        <dbReference type="Proteomes" id="UP000279271"/>
    </source>
</evidence>
<proteinExistence type="predicted"/>